<dbReference type="InterPro" id="IPR020843">
    <property type="entry name" value="ER"/>
</dbReference>
<accession>A0ABS3CI56</accession>
<feature type="domain" description="Enoyl reductase (ER)" evidence="3">
    <location>
        <begin position="10"/>
        <end position="320"/>
    </location>
</feature>
<evidence type="ECO:0000256" key="2">
    <source>
        <dbReference type="ARBA" id="ARBA00023002"/>
    </source>
</evidence>
<organism evidence="4 5">
    <name type="scientific">Algoriphagus pacificus</name>
    <dbReference type="NCBI Taxonomy" id="2811234"/>
    <lineage>
        <taxon>Bacteria</taxon>
        <taxon>Pseudomonadati</taxon>
        <taxon>Bacteroidota</taxon>
        <taxon>Cytophagia</taxon>
        <taxon>Cytophagales</taxon>
        <taxon>Cyclobacteriaceae</taxon>
        <taxon>Algoriphagus</taxon>
    </lineage>
</organism>
<dbReference type="PANTHER" id="PTHR48106">
    <property type="entry name" value="QUINONE OXIDOREDUCTASE PIG3-RELATED"/>
    <property type="match status" value="1"/>
</dbReference>
<comment type="caution">
    <text evidence="4">The sequence shown here is derived from an EMBL/GenBank/DDBJ whole genome shotgun (WGS) entry which is preliminary data.</text>
</comment>
<dbReference type="SMART" id="SM00829">
    <property type="entry name" value="PKS_ER"/>
    <property type="match status" value="1"/>
</dbReference>
<protein>
    <submittedName>
        <fullName evidence="4">Zinc-dependent alcohol dehydrogenase family protein</fullName>
    </submittedName>
</protein>
<evidence type="ECO:0000256" key="1">
    <source>
        <dbReference type="ARBA" id="ARBA00022857"/>
    </source>
</evidence>
<dbReference type="Proteomes" id="UP000664480">
    <property type="component" value="Unassembled WGS sequence"/>
</dbReference>
<dbReference type="EMBL" id="JAFKCU010000002">
    <property type="protein sequence ID" value="MBN7816191.1"/>
    <property type="molecule type" value="Genomic_DNA"/>
</dbReference>
<keyword evidence="2" id="KW-0560">Oxidoreductase</keyword>
<reference evidence="4 5" key="1">
    <citation type="submission" date="2021-03" db="EMBL/GenBank/DDBJ databases">
        <title>novel species isolated from a fishpond in China.</title>
        <authorList>
            <person name="Lu H."/>
            <person name="Cai Z."/>
        </authorList>
    </citation>
    <scope>NUCLEOTIDE SEQUENCE [LARGE SCALE GENOMIC DNA]</scope>
    <source>
        <strain evidence="4 5">YJ13C</strain>
    </source>
</reference>
<evidence type="ECO:0000313" key="5">
    <source>
        <dbReference type="Proteomes" id="UP000664480"/>
    </source>
</evidence>
<keyword evidence="5" id="KW-1185">Reference proteome</keyword>
<dbReference type="SUPFAM" id="SSF50129">
    <property type="entry name" value="GroES-like"/>
    <property type="match status" value="1"/>
</dbReference>
<dbReference type="CDD" id="cd05282">
    <property type="entry name" value="ETR_like"/>
    <property type="match status" value="1"/>
</dbReference>
<dbReference type="RefSeq" id="WP_206586824.1">
    <property type="nucleotide sequence ID" value="NZ_JAFKCU010000002.1"/>
</dbReference>
<dbReference type="Gene3D" id="3.40.50.720">
    <property type="entry name" value="NAD(P)-binding Rossmann-like Domain"/>
    <property type="match status" value="1"/>
</dbReference>
<dbReference type="InterPro" id="IPR036291">
    <property type="entry name" value="NAD(P)-bd_dom_sf"/>
</dbReference>
<proteinExistence type="predicted"/>
<name>A0ABS3CI56_9BACT</name>
<evidence type="ECO:0000259" key="3">
    <source>
        <dbReference type="SMART" id="SM00829"/>
    </source>
</evidence>
<evidence type="ECO:0000313" key="4">
    <source>
        <dbReference type="EMBL" id="MBN7816191.1"/>
    </source>
</evidence>
<dbReference type="Pfam" id="PF08240">
    <property type="entry name" value="ADH_N"/>
    <property type="match status" value="1"/>
</dbReference>
<dbReference type="PANTHER" id="PTHR48106:SF18">
    <property type="entry name" value="QUINONE OXIDOREDUCTASE PIG3"/>
    <property type="match status" value="1"/>
</dbReference>
<dbReference type="Pfam" id="PF00107">
    <property type="entry name" value="ADH_zinc_N"/>
    <property type="match status" value="1"/>
</dbReference>
<gene>
    <name evidence="4" type="ORF">J0A69_12155</name>
</gene>
<dbReference type="Gene3D" id="3.90.180.10">
    <property type="entry name" value="Medium-chain alcohol dehydrogenases, catalytic domain"/>
    <property type="match status" value="1"/>
</dbReference>
<dbReference type="InterPro" id="IPR013149">
    <property type="entry name" value="ADH-like_C"/>
</dbReference>
<dbReference type="InterPro" id="IPR011032">
    <property type="entry name" value="GroES-like_sf"/>
</dbReference>
<dbReference type="SUPFAM" id="SSF51735">
    <property type="entry name" value="NAD(P)-binding Rossmann-fold domains"/>
    <property type="match status" value="1"/>
</dbReference>
<keyword evidence="1" id="KW-0521">NADP</keyword>
<dbReference type="InterPro" id="IPR013154">
    <property type="entry name" value="ADH-like_N"/>
</dbReference>
<sequence length="322" mass="35215">MKEVIFEQVGMPLDVLKLIKSEVPQPKPEEVLIQVKARNINPADLMFIRGRYGISPKFPSSAGFEASGIVEIPDQEGKFKKGDRVMLTAAGTWREYVAVPASAVIPIPDGMSFEVACQAFVNPMTAFCMIEQSGLQAGDWLLITAGASAFGKFAIQMAKAKGIKVICTVRHEEQKSLLQELGADLVVNSEKEKVQQVITSFTDGGVHVAFDAVSGILGAKALSSLRKGGLLMVFGALSMENIPLNSGLMIFKALRMEGFWLTDWMMNAKPEDRKNAFAQVFKFLMNEDSKIDIAGKYPLEEFAEALKAYEKAGRNGKILLIS</sequence>